<sequence length="135" mass="16009">MFKFLLIISLISKIHSWTWYDYPPPRHSYYTCGGWYPSYVCDPDFMINSDQREEIVRLVEDFKNKTKRPNSTIPCMREGLRLVVALARDKIGYDDTSSGITVCFNELLSNVFTRVVNFPNHQNKKQPLKNRLKRW</sequence>
<organism evidence="1 2">
    <name type="scientific">Meloidogyne enterolobii</name>
    <name type="common">Root-knot nematode worm</name>
    <name type="synonym">Meloidogyne mayaguensis</name>
    <dbReference type="NCBI Taxonomy" id="390850"/>
    <lineage>
        <taxon>Eukaryota</taxon>
        <taxon>Metazoa</taxon>
        <taxon>Ecdysozoa</taxon>
        <taxon>Nematoda</taxon>
        <taxon>Chromadorea</taxon>
        <taxon>Rhabditida</taxon>
        <taxon>Tylenchina</taxon>
        <taxon>Tylenchomorpha</taxon>
        <taxon>Tylenchoidea</taxon>
        <taxon>Meloidogynidae</taxon>
        <taxon>Meloidogyninae</taxon>
        <taxon>Meloidogyne</taxon>
    </lineage>
</organism>
<protein>
    <submittedName>
        <fullName evidence="1">Uncharacterized protein</fullName>
    </submittedName>
</protein>
<comment type="caution">
    <text evidence="1">The sequence shown here is derived from an EMBL/GenBank/DDBJ whole genome shotgun (WGS) entry which is preliminary data.</text>
</comment>
<name>A0ACB1AX27_MELEN</name>
<keyword evidence="2" id="KW-1185">Reference proteome</keyword>
<evidence type="ECO:0000313" key="2">
    <source>
        <dbReference type="Proteomes" id="UP001497535"/>
    </source>
</evidence>
<proteinExistence type="predicted"/>
<evidence type="ECO:0000313" key="1">
    <source>
        <dbReference type="EMBL" id="CAK5104707.1"/>
    </source>
</evidence>
<reference evidence="1" key="1">
    <citation type="submission" date="2023-11" db="EMBL/GenBank/DDBJ databases">
        <authorList>
            <person name="Poullet M."/>
        </authorList>
    </citation>
    <scope>NUCLEOTIDE SEQUENCE</scope>
    <source>
        <strain evidence="1">E1834</strain>
    </source>
</reference>
<accession>A0ACB1AX27</accession>
<dbReference type="EMBL" id="CAVMJV010000117">
    <property type="protein sequence ID" value="CAK5104707.1"/>
    <property type="molecule type" value="Genomic_DNA"/>
</dbReference>
<gene>
    <name evidence="1" type="ORF">MENTE1834_LOCUS43063</name>
</gene>
<dbReference type="Proteomes" id="UP001497535">
    <property type="component" value="Unassembled WGS sequence"/>
</dbReference>